<organism evidence="2 3">
    <name type="scientific">Clostridium tertium</name>
    <dbReference type="NCBI Taxonomy" id="1559"/>
    <lineage>
        <taxon>Bacteria</taxon>
        <taxon>Bacillati</taxon>
        <taxon>Bacillota</taxon>
        <taxon>Clostridia</taxon>
        <taxon>Eubacteriales</taxon>
        <taxon>Clostridiaceae</taxon>
        <taxon>Clostridium</taxon>
    </lineage>
</organism>
<keyword evidence="1" id="KW-1133">Transmembrane helix</keyword>
<dbReference type="Proteomes" id="UP001141183">
    <property type="component" value="Unassembled WGS sequence"/>
</dbReference>
<dbReference type="GeneID" id="93042854"/>
<dbReference type="RefSeq" id="WP_008681336.1">
    <property type="nucleotide sequence ID" value="NZ_BAAACM010000005.1"/>
</dbReference>
<name>A0A9X3XNV8_9CLOT</name>
<evidence type="ECO:0000313" key="2">
    <source>
        <dbReference type="EMBL" id="MDC4242553.1"/>
    </source>
</evidence>
<reference evidence="2" key="1">
    <citation type="submission" date="2022-05" db="EMBL/GenBank/DDBJ databases">
        <title>Draft genome sequence of Clostridium tertium strain CP3 isolated from Peru.</title>
        <authorList>
            <person name="Hurtado R."/>
            <person name="Lima L."/>
            <person name="Sousa T."/>
            <person name="Jaiswal A.K."/>
            <person name="Tiwari S."/>
            <person name="Maturrano L."/>
            <person name="Brenig B."/>
            <person name="Azevedo V."/>
        </authorList>
    </citation>
    <scope>NUCLEOTIDE SEQUENCE</scope>
    <source>
        <strain evidence="2">CP3</strain>
    </source>
</reference>
<feature type="transmembrane region" description="Helical" evidence="1">
    <location>
        <begin position="39"/>
        <end position="57"/>
    </location>
</feature>
<comment type="caution">
    <text evidence="2">The sequence shown here is derived from an EMBL/GenBank/DDBJ whole genome shotgun (WGS) entry which is preliminary data.</text>
</comment>
<protein>
    <submittedName>
        <fullName evidence="2">Uncharacterized protein</fullName>
    </submittedName>
</protein>
<dbReference type="AlphaFoldDB" id="A0A9X3XNV8"/>
<evidence type="ECO:0000256" key="1">
    <source>
        <dbReference type="SAM" id="Phobius"/>
    </source>
</evidence>
<dbReference type="EMBL" id="JAMRYU010000038">
    <property type="protein sequence ID" value="MDC4242553.1"/>
    <property type="molecule type" value="Genomic_DNA"/>
</dbReference>
<accession>A0A9X3XNV8</accession>
<keyword evidence="1" id="KW-0812">Transmembrane</keyword>
<feature type="transmembrane region" description="Helical" evidence="1">
    <location>
        <begin position="12"/>
        <end position="33"/>
    </location>
</feature>
<sequence>MLEKLVLSDQDYDYLAKGIAVGAGIGILLGFFIDNIILTFSACSVIGIISSLGYSFYKKSKSKFN</sequence>
<evidence type="ECO:0000313" key="3">
    <source>
        <dbReference type="Proteomes" id="UP001141183"/>
    </source>
</evidence>
<keyword evidence="3" id="KW-1185">Reference proteome</keyword>
<proteinExistence type="predicted"/>
<gene>
    <name evidence="2" type="ORF">NE398_20715</name>
</gene>
<keyword evidence="1" id="KW-0472">Membrane</keyword>